<dbReference type="AlphaFoldDB" id="A0A2W5R8U8"/>
<protein>
    <submittedName>
        <fullName evidence="7">Oxidoreductase</fullName>
    </submittedName>
</protein>
<keyword evidence="4 5" id="KW-0472">Membrane</keyword>
<keyword evidence="3 5" id="KW-1133">Transmembrane helix</keyword>
<evidence type="ECO:0000256" key="1">
    <source>
        <dbReference type="ARBA" id="ARBA00004127"/>
    </source>
</evidence>
<keyword evidence="2 5" id="KW-0812">Transmembrane</keyword>
<evidence type="ECO:0000256" key="4">
    <source>
        <dbReference type="ARBA" id="ARBA00023136"/>
    </source>
</evidence>
<dbReference type="GO" id="GO:0012505">
    <property type="term" value="C:endomembrane system"/>
    <property type="evidence" value="ECO:0007669"/>
    <property type="project" value="UniProtKB-SubCell"/>
</dbReference>
<evidence type="ECO:0000256" key="2">
    <source>
        <dbReference type="ARBA" id="ARBA00022692"/>
    </source>
</evidence>
<dbReference type="EMBL" id="QFQD01000003">
    <property type="protein sequence ID" value="PZQ85402.1"/>
    <property type="molecule type" value="Genomic_DNA"/>
</dbReference>
<evidence type="ECO:0000313" key="8">
    <source>
        <dbReference type="Proteomes" id="UP000248887"/>
    </source>
</evidence>
<sequence length="121" mass="12761">MTDRHEAKDPGLQPERTALSWSRTGLLALLVAALLGRAGLPAASIIAITLSLLLAAIAGLILYRSFGMPLDRSDANDHAMARRHILLFVSLAIAILAALHAAVTLAGIAMYLQGHSIHPPV</sequence>
<dbReference type="InterPro" id="IPR003807">
    <property type="entry name" value="DUF202"/>
</dbReference>
<dbReference type="Proteomes" id="UP000248887">
    <property type="component" value="Unassembled WGS sequence"/>
</dbReference>
<proteinExistence type="predicted"/>
<evidence type="ECO:0000256" key="5">
    <source>
        <dbReference type="SAM" id="Phobius"/>
    </source>
</evidence>
<name>A0A2W5R8U8_ANCNO</name>
<gene>
    <name evidence="7" type="ORF">DI549_01610</name>
</gene>
<comment type="caution">
    <text evidence="7">The sequence shown here is derived from an EMBL/GenBank/DDBJ whole genome shotgun (WGS) entry which is preliminary data.</text>
</comment>
<dbReference type="Pfam" id="PF02656">
    <property type="entry name" value="DUF202"/>
    <property type="match status" value="1"/>
</dbReference>
<feature type="transmembrane region" description="Helical" evidence="5">
    <location>
        <begin position="45"/>
        <end position="63"/>
    </location>
</feature>
<organism evidence="7 8">
    <name type="scientific">Ancylobacter novellus</name>
    <name type="common">Thiobacillus novellus</name>
    <dbReference type="NCBI Taxonomy" id="921"/>
    <lineage>
        <taxon>Bacteria</taxon>
        <taxon>Pseudomonadati</taxon>
        <taxon>Pseudomonadota</taxon>
        <taxon>Alphaproteobacteria</taxon>
        <taxon>Hyphomicrobiales</taxon>
        <taxon>Xanthobacteraceae</taxon>
        <taxon>Ancylobacter</taxon>
    </lineage>
</organism>
<reference evidence="7 8" key="1">
    <citation type="submission" date="2017-08" db="EMBL/GenBank/DDBJ databases">
        <title>Infants hospitalized years apart are colonized by the same room-sourced microbial strains.</title>
        <authorList>
            <person name="Brooks B."/>
            <person name="Olm M.R."/>
            <person name="Firek B.A."/>
            <person name="Baker R."/>
            <person name="Thomas B.C."/>
            <person name="Morowitz M.J."/>
            <person name="Banfield J.F."/>
        </authorList>
    </citation>
    <scope>NUCLEOTIDE SEQUENCE [LARGE SCALE GENOMIC DNA]</scope>
    <source>
        <strain evidence="7">S2_005_001_R2_27</strain>
    </source>
</reference>
<evidence type="ECO:0000259" key="6">
    <source>
        <dbReference type="Pfam" id="PF02656"/>
    </source>
</evidence>
<evidence type="ECO:0000256" key="3">
    <source>
        <dbReference type="ARBA" id="ARBA00022989"/>
    </source>
</evidence>
<evidence type="ECO:0000313" key="7">
    <source>
        <dbReference type="EMBL" id="PZQ85402.1"/>
    </source>
</evidence>
<feature type="transmembrane region" description="Helical" evidence="5">
    <location>
        <begin position="21"/>
        <end position="39"/>
    </location>
</feature>
<accession>A0A2W5R8U8</accession>
<comment type="subcellular location">
    <subcellularLocation>
        <location evidence="1">Endomembrane system</location>
        <topology evidence="1">Multi-pass membrane protein</topology>
    </subcellularLocation>
</comment>
<feature type="domain" description="DUF202" evidence="6">
    <location>
        <begin position="9"/>
        <end position="64"/>
    </location>
</feature>
<feature type="transmembrane region" description="Helical" evidence="5">
    <location>
        <begin position="84"/>
        <end position="112"/>
    </location>
</feature>